<keyword evidence="3" id="KW-1185">Reference proteome</keyword>
<dbReference type="InterPro" id="IPR002734">
    <property type="entry name" value="RibDG_C"/>
</dbReference>
<dbReference type="InterPro" id="IPR024072">
    <property type="entry name" value="DHFR-like_dom_sf"/>
</dbReference>
<dbReference type="InterPro" id="IPR050765">
    <property type="entry name" value="Riboflavin_Biosynth_HTPR"/>
</dbReference>
<protein>
    <submittedName>
        <fullName evidence="2">Dihydrofolate reductase family protein</fullName>
    </submittedName>
</protein>
<sequence length="189" mass="20015">MRGLTYFVGASIDGFIAGPGGSISDFFPLPDGMLDLLVQEYPDTIPTHLHETVGARPNGRFDTVVMGRATYEPGVREGVTSPYGHLRQYVVSSTMKSSPDPALELIRDDPAAAVRALKCEEGAGVWLAGGAALAGTLLDEIDELVVKVYPFVMGSGIPLFTAPFASGRFRLADHRTVAGGAAVNTYAKQ</sequence>
<dbReference type="PANTHER" id="PTHR38011">
    <property type="entry name" value="DIHYDROFOLATE REDUCTASE FAMILY PROTEIN (AFU_ORTHOLOGUE AFUA_8G06820)"/>
    <property type="match status" value="1"/>
</dbReference>
<accession>A0ABW0ZY50</accession>
<organism evidence="2 3">
    <name type="scientific">Actinomadura rugatobispora</name>
    <dbReference type="NCBI Taxonomy" id="1994"/>
    <lineage>
        <taxon>Bacteria</taxon>
        <taxon>Bacillati</taxon>
        <taxon>Actinomycetota</taxon>
        <taxon>Actinomycetes</taxon>
        <taxon>Streptosporangiales</taxon>
        <taxon>Thermomonosporaceae</taxon>
        <taxon>Actinomadura</taxon>
    </lineage>
</organism>
<reference evidence="3" key="1">
    <citation type="journal article" date="2019" name="Int. J. Syst. Evol. Microbiol.">
        <title>The Global Catalogue of Microorganisms (GCM) 10K type strain sequencing project: providing services to taxonomists for standard genome sequencing and annotation.</title>
        <authorList>
            <consortium name="The Broad Institute Genomics Platform"/>
            <consortium name="The Broad Institute Genome Sequencing Center for Infectious Disease"/>
            <person name="Wu L."/>
            <person name="Ma J."/>
        </authorList>
    </citation>
    <scope>NUCLEOTIDE SEQUENCE [LARGE SCALE GENOMIC DNA]</scope>
    <source>
        <strain evidence="3">KCTC 42087</strain>
    </source>
</reference>
<evidence type="ECO:0000259" key="1">
    <source>
        <dbReference type="Pfam" id="PF01872"/>
    </source>
</evidence>
<dbReference type="RefSeq" id="WP_378282931.1">
    <property type="nucleotide sequence ID" value="NZ_JBHSON010000021.1"/>
</dbReference>
<dbReference type="Gene3D" id="3.40.430.10">
    <property type="entry name" value="Dihydrofolate Reductase, subunit A"/>
    <property type="match status" value="1"/>
</dbReference>
<proteinExistence type="predicted"/>
<dbReference type="SUPFAM" id="SSF53597">
    <property type="entry name" value="Dihydrofolate reductase-like"/>
    <property type="match status" value="1"/>
</dbReference>
<dbReference type="Proteomes" id="UP001596074">
    <property type="component" value="Unassembled WGS sequence"/>
</dbReference>
<evidence type="ECO:0000313" key="2">
    <source>
        <dbReference type="EMBL" id="MFC5747312.1"/>
    </source>
</evidence>
<gene>
    <name evidence="2" type="ORF">ACFPZN_16920</name>
</gene>
<dbReference type="PANTHER" id="PTHR38011:SF11">
    <property type="entry name" value="2,5-DIAMINO-6-RIBOSYLAMINO-4(3H)-PYRIMIDINONE 5'-PHOSPHATE REDUCTASE"/>
    <property type="match status" value="1"/>
</dbReference>
<dbReference type="Pfam" id="PF01872">
    <property type="entry name" value="RibD_C"/>
    <property type="match status" value="1"/>
</dbReference>
<evidence type="ECO:0000313" key="3">
    <source>
        <dbReference type="Proteomes" id="UP001596074"/>
    </source>
</evidence>
<comment type="caution">
    <text evidence="2">The sequence shown here is derived from an EMBL/GenBank/DDBJ whole genome shotgun (WGS) entry which is preliminary data.</text>
</comment>
<feature type="domain" description="Bacterial bifunctional deaminase-reductase C-terminal" evidence="1">
    <location>
        <begin position="4"/>
        <end position="180"/>
    </location>
</feature>
<name>A0ABW0ZY50_9ACTN</name>
<dbReference type="EMBL" id="JBHSON010000021">
    <property type="protein sequence ID" value="MFC5747312.1"/>
    <property type="molecule type" value="Genomic_DNA"/>
</dbReference>